<keyword evidence="2" id="KW-1185">Reference proteome</keyword>
<sequence length="347" mass="38413">MSTCEAGNDFNNAHMGARISSVFVILITSSAGAFLPILSSKYSFIRMPSWLFFGAKYFGTGVIVATAFIHLLEPAADNLGEECLGGTFEDYPWAFGIALMSLFTLFFFELLAFNFIKDKVGAHSHNHFEISSKENELKDEDEEAEHETEQTKKVPDYPDHFRHANSHQDPESKNTPVDLDKETYYGQLVSTLVLEFGIIFHSVFVGLTLAISGEEFQTLYVVIVFHQMFEGLGLGTRIASTEWPMDKRWLPFVLALCYGLTTPISIAIGLGVRNSYAPGSRTALITNGVFDAISAGILIYTGLVELMAHEFLFSDQFKGPDGSKRMMIAFVVVCFGAGVMALLGRWA</sequence>
<accession>A0ACA9Y7T3</accession>
<name>A0ACA9Y7T3_9ASCO</name>
<protein>
    <submittedName>
        <fullName evidence="1">Zinc-regulated transporter 2</fullName>
    </submittedName>
</protein>
<reference evidence="1" key="1">
    <citation type="submission" date="2022-06" db="EMBL/GenBank/DDBJ databases">
        <authorList>
            <person name="Legras J.-L."/>
            <person name="Devillers H."/>
            <person name="Grondin C."/>
        </authorList>
    </citation>
    <scope>NUCLEOTIDE SEQUENCE</scope>
    <source>
        <strain evidence="1">CLIB 1444</strain>
    </source>
</reference>
<evidence type="ECO:0000313" key="2">
    <source>
        <dbReference type="Proteomes" id="UP001152531"/>
    </source>
</evidence>
<dbReference type="Proteomes" id="UP001152531">
    <property type="component" value="Unassembled WGS sequence"/>
</dbReference>
<proteinExistence type="predicted"/>
<dbReference type="EMBL" id="CALSDN010000005">
    <property type="protein sequence ID" value="CAH6721069.1"/>
    <property type="molecule type" value="Genomic_DNA"/>
</dbReference>
<evidence type="ECO:0000313" key="1">
    <source>
        <dbReference type="EMBL" id="CAH6721069.1"/>
    </source>
</evidence>
<gene>
    <name evidence="1" type="ORF">CLIB1444_05S02894</name>
</gene>
<organism evidence="1 2">
    <name type="scientific">[Candida] jaroonii</name>
    <dbReference type="NCBI Taxonomy" id="467808"/>
    <lineage>
        <taxon>Eukaryota</taxon>
        <taxon>Fungi</taxon>
        <taxon>Dikarya</taxon>
        <taxon>Ascomycota</taxon>
        <taxon>Saccharomycotina</taxon>
        <taxon>Pichiomycetes</taxon>
        <taxon>Debaryomycetaceae</taxon>
        <taxon>Yamadazyma</taxon>
    </lineage>
</organism>
<comment type="caution">
    <text evidence="1">The sequence shown here is derived from an EMBL/GenBank/DDBJ whole genome shotgun (WGS) entry which is preliminary data.</text>
</comment>